<evidence type="ECO:0000256" key="4">
    <source>
        <dbReference type="ARBA" id="ARBA00022825"/>
    </source>
</evidence>
<evidence type="ECO:0000313" key="9">
    <source>
        <dbReference type="Proteomes" id="UP001299596"/>
    </source>
</evidence>
<dbReference type="SUPFAM" id="SSF50494">
    <property type="entry name" value="Trypsin-like serine proteases"/>
    <property type="match status" value="1"/>
</dbReference>
<feature type="chain" id="PRO_5046905672" evidence="6">
    <location>
        <begin position="26"/>
        <end position="240"/>
    </location>
</feature>
<dbReference type="InterPro" id="IPR001316">
    <property type="entry name" value="Pept_S1A_streptogrisin"/>
</dbReference>
<name>A0ABU5XME0_9MYCO</name>
<keyword evidence="2" id="KW-0645">Protease</keyword>
<dbReference type="InterPro" id="IPR018114">
    <property type="entry name" value="TRYPSIN_HIS"/>
</dbReference>
<accession>A0ABU5XME0</accession>
<proteinExistence type="inferred from homology"/>
<dbReference type="Proteomes" id="UP001299596">
    <property type="component" value="Unassembled WGS sequence"/>
</dbReference>
<comment type="caution">
    <text evidence="8">The sequence shown here is derived from an EMBL/GenBank/DDBJ whole genome shotgun (WGS) entry which is preliminary data.</text>
</comment>
<dbReference type="Pfam" id="PF00089">
    <property type="entry name" value="Trypsin"/>
    <property type="match status" value="1"/>
</dbReference>
<evidence type="ECO:0000256" key="6">
    <source>
        <dbReference type="SAM" id="SignalP"/>
    </source>
</evidence>
<organism evidence="8 9">
    <name type="scientific">[Mycobacterium] crassicus</name>
    <dbReference type="NCBI Taxonomy" id="2872309"/>
    <lineage>
        <taxon>Bacteria</taxon>
        <taxon>Bacillati</taxon>
        <taxon>Actinomycetota</taxon>
        <taxon>Actinomycetes</taxon>
        <taxon>Mycobacteriales</taxon>
        <taxon>Mycobacteriaceae</taxon>
        <taxon>Mycolicibacter</taxon>
    </lineage>
</organism>
<evidence type="ECO:0000259" key="7">
    <source>
        <dbReference type="Pfam" id="PF00089"/>
    </source>
</evidence>
<reference evidence="8 9" key="1">
    <citation type="submission" date="2023-12" db="EMBL/GenBank/DDBJ databases">
        <title>Description of new species of Mycobacterium terrae complex isolated from sewage at the Sao Paulo Zoological Park Foundation in Brazil.</title>
        <authorList>
            <person name="Romagnoli C.L."/>
            <person name="Conceicao E.C."/>
            <person name="Machado E."/>
            <person name="Barreto L.B.P.F."/>
            <person name="Sharma A."/>
            <person name="Silva N.M."/>
            <person name="Marques L.E."/>
            <person name="Juliana M.A."/>
            <person name="Lourenco M.C.S."/>
            <person name="Digiampietri L.A."/>
            <person name="Suffys P.N."/>
            <person name="Viana-Niero C."/>
        </authorList>
    </citation>
    <scope>NUCLEOTIDE SEQUENCE [LARGE SCALE GENOMIC DNA]</scope>
    <source>
        <strain evidence="8 9">MYC098</strain>
    </source>
</reference>
<feature type="signal peptide" evidence="6">
    <location>
        <begin position="1"/>
        <end position="25"/>
    </location>
</feature>
<evidence type="ECO:0000313" key="8">
    <source>
        <dbReference type="EMBL" id="MEB3022917.1"/>
    </source>
</evidence>
<evidence type="ECO:0000256" key="3">
    <source>
        <dbReference type="ARBA" id="ARBA00022801"/>
    </source>
</evidence>
<dbReference type="InterPro" id="IPR001254">
    <property type="entry name" value="Trypsin_dom"/>
</dbReference>
<sequence>MRTLKTAAAAIAGALMLVTAPTTSASPPLPPTRDIAPGIAIVTTNAAADDGGTCTAGWLVHTSEGRPGFLTAGHCNRGGDAWYSDADGNYQSIGRFTRTVHGASAEDSDIALVELTGSTPSESAIIDIRPVTGAASAYRVAVGDTLCHYGMTTRLQCGEVSYVDASGVVFSAPSAGGDSGGPVYYRNADGTATAVGIAIRSNEQGTVAELISPWLAKWGLTLDKTRTNPVPLPARYRGGR</sequence>
<protein>
    <submittedName>
        <fullName evidence="8">S1 family peptidase</fullName>
    </submittedName>
</protein>
<keyword evidence="9" id="KW-1185">Reference proteome</keyword>
<dbReference type="EMBL" id="JAYJJR010000013">
    <property type="protein sequence ID" value="MEB3022917.1"/>
    <property type="molecule type" value="Genomic_DNA"/>
</dbReference>
<dbReference type="InterPro" id="IPR009003">
    <property type="entry name" value="Peptidase_S1_PA"/>
</dbReference>
<feature type="domain" description="Peptidase S1" evidence="7">
    <location>
        <begin position="68"/>
        <end position="198"/>
    </location>
</feature>
<dbReference type="PROSITE" id="PS00134">
    <property type="entry name" value="TRYPSIN_HIS"/>
    <property type="match status" value="1"/>
</dbReference>
<evidence type="ECO:0000256" key="2">
    <source>
        <dbReference type="ARBA" id="ARBA00022670"/>
    </source>
</evidence>
<dbReference type="CDD" id="cd21112">
    <property type="entry name" value="alphaLP-like"/>
    <property type="match status" value="1"/>
</dbReference>
<dbReference type="PRINTS" id="PR00861">
    <property type="entry name" value="ALYTICPTASE"/>
</dbReference>
<comment type="similarity">
    <text evidence="1">Belongs to the peptidase S1 family.</text>
</comment>
<keyword evidence="3" id="KW-0378">Hydrolase</keyword>
<dbReference type="InterPro" id="IPR043504">
    <property type="entry name" value="Peptidase_S1_PA_chymotrypsin"/>
</dbReference>
<dbReference type="RefSeq" id="WP_329780536.1">
    <property type="nucleotide sequence ID" value="NZ_JAYJJR010000013.1"/>
</dbReference>
<gene>
    <name evidence="8" type="ORF">K6T79_17900</name>
</gene>
<evidence type="ECO:0000256" key="1">
    <source>
        <dbReference type="ARBA" id="ARBA00007664"/>
    </source>
</evidence>
<evidence type="ECO:0000256" key="5">
    <source>
        <dbReference type="ARBA" id="ARBA00023157"/>
    </source>
</evidence>
<keyword evidence="4" id="KW-0720">Serine protease</keyword>
<keyword evidence="6" id="KW-0732">Signal</keyword>
<keyword evidence="5" id="KW-1015">Disulfide bond</keyword>
<dbReference type="Gene3D" id="2.40.10.10">
    <property type="entry name" value="Trypsin-like serine proteases"/>
    <property type="match status" value="2"/>
</dbReference>